<evidence type="ECO:0000313" key="2">
    <source>
        <dbReference type="Proteomes" id="UP000240493"/>
    </source>
</evidence>
<dbReference type="EMBL" id="KZ679264">
    <property type="protein sequence ID" value="PTB39210.1"/>
    <property type="molecule type" value="Genomic_DNA"/>
</dbReference>
<name>A0A2T3Z381_TRIA4</name>
<dbReference type="AlphaFoldDB" id="A0A2T3Z381"/>
<protein>
    <submittedName>
        <fullName evidence="1">Uncharacterized protein</fullName>
    </submittedName>
</protein>
<keyword evidence="2" id="KW-1185">Reference proteome</keyword>
<feature type="non-terminal residue" evidence="1">
    <location>
        <position position="1"/>
    </location>
</feature>
<organism evidence="1 2">
    <name type="scientific">Trichoderma asperellum (strain ATCC 204424 / CBS 433.97 / NBRC 101777)</name>
    <dbReference type="NCBI Taxonomy" id="1042311"/>
    <lineage>
        <taxon>Eukaryota</taxon>
        <taxon>Fungi</taxon>
        <taxon>Dikarya</taxon>
        <taxon>Ascomycota</taxon>
        <taxon>Pezizomycotina</taxon>
        <taxon>Sordariomycetes</taxon>
        <taxon>Hypocreomycetidae</taxon>
        <taxon>Hypocreales</taxon>
        <taxon>Hypocreaceae</taxon>
        <taxon>Trichoderma</taxon>
    </lineage>
</organism>
<evidence type="ECO:0000313" key="1">
    <source>
        <dbReference type="EMBL" id="PTB39210.1"/>
    </source>
</evidence>
<dbReference type="Proteomes" id="UP000240493">
    <property type="component" value="Unassembled WGS sequence"/>
</dbReference>
<proteinExistence type="predicted"/>
<reference evidence="1 2" key="1">
    <citation type="submission" date="2016-07" db="EMBL/GenBank/DDBJ databases">
        <title>Multiple horizontal gene transfer events from other fungi enriched the ability of initially mycotrophic Trichoderma (Ascomycota) to feed on dead plant biomass.</title>
        <authorList>
            <consortium name="DOE Joint Genome Institute"/>
            <person name="Aerts A."/>
            <person name="Atanasova L."/>
            <person name="Chenthamara K."/>
            <person name="Zhang J."/>
            <person name="Grujic M."/>
            <person name="Henrissat B."/>
            <person name="Kuo A."/>
            <person name="Salamov A."/>
            <person name="Lipzen A."/>
            <person name="Labutti K."/>
            <person name="Barry K."/>
            <person name="Miao Y."/>
            <person name="Rahimi M.J."/>
            <person name="Shen Q."/>
            <person name="Grigoriev I.V."/>
            <person name="Kubicek C.P."/>
            <person name="Druzhinina I.S."/>
        </authorList>
    </citation>
    <scope>NUCLEOTIDE SEQUENCE [LARGE SCALE GENOMIC DNA]</scope>
    <source>
        <strain evidence="1 2">CBS 433.97</strain>
    </source>
</reference>
<accession>A0A2T3Z381</accession>
<gene>
    <name evidence="1" type="ORF">M441DRAFT_59290</name>
</gene>
<sequence>MYSAAAQLGVAQRLEYTRDRPPRAKCPLISLTKEEENRFRQGELVQCAIPPSNPHRER</sequence>